<reference evidence="6" key="1">
    <citation type="submission" date="2018-04" db="EMBL/GenBank/DDBJ databases">
        <authorList>
            <person name="Cornet L."/>
        </authorList>
    </citation>
    <scope>NUCLEOTIDE SEQUENCE [LARGE SCALE GENOMIC DNA]</scope>
</reference>
<name>A0A2W4UHB7_9CYAN</name>
<dbReference type="PANTHER" id="PTHR44019">
    <property type="entry name" value="WD REPEAT-CONTAINING PROTEIN 55"/>
    <property type="match status" value="1"/>
</dbReference>
<dbReference type="SUPFAM" id="SSF50978">
    <property type="entry name" value="WD40 repeat-like"/>
    <property type="match status" value="2"/>
</dbReference>
<dbReference type="CDD" id="cd00200">
    <property type="entry name" value="WD40"/>
    <property type="match status" value="2"/>
</dbReference>
<dbReference type="InterPro" id="IPR036388">
    <property type="entry name" value="WH-like_DNA-bd_sf"/>
</dbReference>
<keyword evidence="1 3" id="KW-0853">WD repeat</keyword>
<dbReference type="Proteomes" id="UP000249354">
    <property type="component" value="Unassembled WGS sequence"/>
</dbReference>
<keyword evidence="2" id="KW-0677">Repeat</keyword>
<sequence>MSEEISEVALEQIAKDRRVSPGELAALKLALKKRKSKDIAKSLEISESAARKRLGEVYRKFEIKGRGPGKLASLEQKLIDQANEPGNCYSLVGQAAAPMFDPSFAAIAASVAVPSTVGDARTLYQWGNAPKIDWFKGRDEPMRSLSKWILEPAQATKLLAICGIGGIGKTCLALKLAEAVGPHFQQVVWLSMDPDQSPEDFMRSLLMTLQSNASSKIALRRSGRPRATSPQLSTPENSQAAFLKSADVHDGTRLIDASGKSVAKLAAESVTRLIRQLILHLSQQVCLVVLDGFEAVFKAEQDADEEVPTFDVSRQQQASAYKAGFAAYGKLLEAIKDSARRFQSSEVGLSLERKDNSHLSSCLILTSREKPRELLSAVSSGVPSRVPSRVPSAVSPVVPPVVAKESTKLYTLSGLSDADAKAVIEKFCLQGTIADYRNFARRYNGHPMALLLAANTIQDVFSGSIRDFLDQDISVFDDLRSVLKDQFKRLPLVEKEAIYWLAINQKPCLLEELKADIVSRDHKTNLLYTLRSLEQRSLIEVRQPANGRSSVHYQLHPIVLEYVLDRFVRETFCDLVKGGNLSVFNSFALLKADAEDNLREQQAERIVRPILERLKNHFKTLVKVEQHLSDRLKTFRKENSYRLGYAGGNFVNLLVQLSAGDLSKKDFSELVIWQAYLPGVRLNGSNFNGCQLDRSVFTEALGDVMAVAFSAQRDHTNRKDFSAKSSLLAAGDANGVVHLWMTEGARTFADRQKLDQWTAHSGWVRSLFFVPHTNLLVTGGDDNKLKLWRLPVGPPVGQRTVAATLVWTRPADDWVQAIAVSPDGKTIACGDGNSIALYRTRGGKPIHTIPNHSVRTLAFSPDGRWLASCGEDALIRLWSTSDIEAAKANMQPVLVLKGHTDFVNTVQFSPDGRRLVSGGRDRRVIVWSIERVGELLEKKVHQFRRMSDRICTLAISPDGRFLASGSNDARLRLWNLETFKLVQEIPTGRSRLWSVAFQQQGTKLLLAVGGDQQQLMLWQAELETFTAEATIEERITEEKITETSDAEDESPTVGLPEFKSLRTYRGYTRGIRTLAYLGDHRIVGGGDSGDLLVWDTQMGHRTATLSLHSGRIWSVAVDARRKRIASASDDYTVRLWSTQTGQCLTTLSGHSSWVRAVSFSHHGRYLASAGDDCTIRIWNTVSGVCSTVLEGSKYWIRSVAFDPRNSRYLVSGGDAQVVRHWSRKENRFEPLAHHEHRICSVVYSSDGRWIASGSDDATVIVWDVRKQEVLHHFKQPSLGIKSVAFSPNGRYLAAGGEDQIVFVWDLDSPKPNEKCLKLRPYDYTGLAGGIRSVVFSPDSQQVISGGLDEMVRRGELSQMETLDDWDEGVLVPLIKRDRPYENLDIKDVTGLSSLQVANLLSLGAVNSQKSLLS</sequence>
<dbReference type="PRINTS" id="PR00320">
    <property type="entry name" value="GPROTEINBRPT"/>
</dbReference>
<dbReference type="Pfam" id="PF00400">
    <property type="entry name" value="WD40"/>
    <property type="match status" value="10"/>
</dbReference>
<dbReference type="PROSITE" id="PS50294">
    <property type="entry name" value="WD_REPEATS_REGION"/>
    <property type="match status" value="8"/>
</dbReference>
<gene>
    <name evidence="5" type="ORF">DCF25_06805</name>
</gene>
<dbReference type="InterPro" id="IPR036322">
    <property type="entry name" value="WD40_repeat_dom_sf"/>
</dbReference>
<comment type="caution">
    <text evidence="5">The sequence shown here is derived from an EMBL/GenBank/DDBJ whole genome shotgun (WGS) entry which is preliminary data.</text>
</comment>
<dbReference type="SMART" id="SM00320">
    <property type="entry name" value="WD40"/>
    <property type="match status" value="14"/>
</dbReference>
<feature type="repeat" description="WD" evidence="3">
    <location>
        <begin position="854"/>
        <end position="888"/>
    </location>
</feature>
<dbReference type="Gene3D" id="1.10.10.10">
    <property type="entry name" value="Winged helix-like DNA-binding domain superfamily/Winged helix DNA-binding domain"/>
    <property type="match status" value="1"/>
</dbReference>
<dbReference type="InterPro" id="IPR027417">
    <property type="entry name" value="P-loop_NTPase"/>
</dbReference>
<reference evidence="5 6" key="2">
    <citation type="submission" date="2018-06" db="EMBL/GenBank/DDBJ databases">
        <title>Metagenomic assembly of (sub)arctic Cyanobacteria and their associated microbiome from non-axenic cultures.</title>
        <authorList>
            <person name="Baurain D."/>
        </authorList>
    </citation>
    <scope>NUCLEOTIDE SEQUENCE [LARGE SCALE GENOMIC DNA]</scope>
    <source>
        <strain evidence="5">ULC129bin1</strain>
    </source>
</reference>
<accession>A0A2W4UHB7</accession>
<evidence type="ECO:0000313" key="5">
    <source>
        <dbReference type="EMBL" id="PZO20333.1"/>
    </source>
</evidence>
<feature type="repeat" description="WD" evidence="3">
    <location>
        <begin position="1231"/>
        <end position="1272"/>
    </location>
</feature>
<proteinExistence type="predicted"/>
<dbReference type="PROSITE" id="PS00678">
    <property type="entry name" value="WD_REPEATS_1"/>
    <property type="match status" value="3"/>
</dbReference>
<dbReference type="GO" id="GO:0005829">
    <property type="term" value="C:cytosol"/>
    <property type="evidence" value="ECO:0007669"/>
    <property type="project" value="UniProtKB-ARBA"/>
</dbReference>
<feature type="repeat" description="WD" evidence="3">
    <location>
        <begin position="1105"/>
        <end position="1146"/>
    </location>
</feature>
<dbReference type="InterPro" id="IPR001680">
    <property type="entry name" value="WD40_rpt"/>
</dbReference>
<evidence type="ECO:0000256" key="1">
    <source>
        <dbReference type="ARBA" id="ARBA00022574"/>
    </source>
</evidence>
<feature type="repeat" description="WD" evidence="3">
    <location>
        <begin position="1147"/>
        <end position="1188"/>
    </location>
</feature>
<evidence type="ECO:0000256" key="2">
    <source>
        <dbReference type="ARBA" id="ARBA00022737"/>
    </source>
</evidence>
<feature type="repeat" description="WD" evidence="3">
    <location>
        <begin position="757"/>
        <end position="790"/>
    </location>
</feature>
<dbReference type="PROSITE" id="PS50082">
    <property type="entry name" value="WD_REPEATS_2"/>
    <property type="match status" value="8"/>
</dbReference>
<feature type="domain" description="NB-ARC" evidence="4">
    <location>
        <begin position="140"/>
        <end position="212"/>
    </location>
</feature>
<dbReference type="EMBL" id="QBMC01000031">
    <property type="protein sequence ID" value="PZO20333.1"/>
    <property type="molecule type" value="Genomic_DNA"/>
</dbReference>
<feature type="repeat" description="WD" evidence="3">
    <location>
        <begin position="896"/>
        <end position="930"/>
    </location>
</feature>
<dbReference type="GO" id="GO:0043531">
    <property type="term" value="F:ADP binding"/>
    <property type="evidence" value="ECO:0007669"/>
    <property type="project" value="InterPro"/>
</dbReference>
<feature type="repeat" description="WD" evidence="3">
    <location>
        <begin position="943"/>
        <end position="984"/>
    </location>
</feature>
<dbReference type="InterPro" id="IPR050505">
    <property type="entry name" value="WDR55/POC1"/>
</dbReference>
<evidence type="ECO:0000313" key="6">
    <source>
        <dbReference type="Proteomes" id="UP000249354"/>
    </source>
</evidence>
<dbReference type="Gene3D" id="3.40.50.300">
    <property type="entry name" value="P-loop containing nucleotide triphosphate hydrolases"/>
    <property type="match status" value="1"/>
</dbReference>
<dbReference type="InterPro" id="IPR020472">
    <property type="entry name" value="WD40_PAC1"/>
</dbReference>
<dbReference type="Pfam" id="PF00931">
    <property type="entry name" value="NB-ARC"/>
    <property type="match status" value="1"/>
</dbReference>
<dbReference type="Gene3D" id="2.130.10.10">
    <property type="entry name" value="YVTN repeat-like/Quinoprotein amine dehydrogenase"/>
    <property type="match status" value="4"/>
</dbReference>
<feature type="repeat" description="WD" evidence="3">
    <location>
        <begin position="1273"/>
        <end position="1314"/>
    </location>
</feature>
<dbReference type="SUPFAM" id="SSF52540">
    <property type="entry name" value="P-loop containing nucleoside triphosphate hydrolases"/>
    <property type="match status" value="1"/>
</dbReference>
<dbReference type="InterPro" id="IPR019775">
    <property type="entry name" value="WD40_repeat_CS"/>
</dbReference>
<evidence type="ECO:0000256" key="3">
    <source>
        <dbReference type="PROSITE-ProRule" id="PRU00221"/>
    </source>
</evidence>
<dbReference type="InterPro" id="IPR015943">
    <property type="entry name" value="WD40/YVTN_repeat-like_dom_sf"/>
</dbReference>
<evidence type="ECO:0000259" key="4">
    <source>
        <dbReference type="Pfam" id="PF00931"/>
    </source>
</evidence>
<organism evidence="5 6">
    <name type="scientific">Leptolyngbya foveolarum</name>
    <dbReference type="NCBI Taxonomy" id="47253"/>
    <lineage>
        <taxon>Bacteria</taxon>
        <taxon>Bacillati</taxon>
        <taxon>Cyanobacteriota</taxon>
        <taxon>Cyanophyceae</taxon>
        <taxon>Leptolyngbyales</taxon>
        <taxon>Leptolyngbyaceae</taxon>
        <taxon>Leptolyngbya group</taxon>
        <taxon>Leptolyngbya</taxon>
    </lineage>
</organism>
<protein>
    <recommendedName>
        <fullName evidence="4">NB-ARC domain-containing protein</fullName>
    </recommendedName>
</protein>
<dbReference type="PANTHER" id="PTHR44019:SF8">
    <property type="entry name" value="POC1 CENTRIOLAR PROTEIN HOMOLOG"/>
    <property type="match status" value="1"/>
</dbReference>
<dbReference type="InterPro" id="IPR002182">
    <property type="entry name" value="NB-ARC"/>
</dbReference>